<evidence type="ECO:0000313" key="5">
    <source>
        <dbReference type="EMBL" id="ABE31781.1"/>
    </source>
</evidence>
<name>Q13VV8_PARXL</name>
<sequence>MMARIHNRDWCLACTSSLKELPRHVYFRAYSLKGGTCVQGHEHVWWQFLFARNGLMQVQAGATTLTLPPDYGVWIPPGCVHTLWIGEEVELESLYIEPTAVAIQDQEPRVVMVDEFVRAFIHHGCTSIPVKYDEDGADGRKVKVLLDSLQSLPDAPFNLPFPTEPRLLEVCLTIQSAPHLAHTLDESAGLARMSSRTFTRHFLRATGLPYHTWRQRMRLLGSLEMLRSDITVTEVALTIGYSTPSAFTHAFKQLFGKSPSRFTRPEPK</sequence>
<accession>Q13VV8</accession>
<dbReference type="Proteomes" id="UP000001817">
    <property type="component" value="Chromosome 1"/>
</dbReference>
<keyword evidence="2" id="KW-0238">DNA-binding</keyword>
<dbReference type="PROSITE" id="PS01124">
    <property type="entry name" value="HTH_ARAC_FAMILY_2"/>
    <property type="match status" value="1"/>
</dbReference>
<dbReference type="PANTHER" id="PTHR11019:SF159">
    <property type="entry name" value="TRANSCRIPTIONAL REGULATOR-RELATED"/>
    <property type="match status" value="1"/>
</dbReference>
<dbReference type="SUPFAM" id="SSF51182">
    <property type="entry name" value="RmlC-like cupins"/>
    <property type="match status" value="1"/>
</dbReference>
<evidence type="ECO:0000256" key="3">
    <source>
        <dbReference type="ARBA" id="ARBA00023163"/>
    </source>
</evidence>
<protein>
    <submittedName>
        <fullName evidence="5">Transcriptional regulator, AraC family</fullName>
    </submittedName>
</protein>
<dbReference type="InterPro" id="IPR011051">
    <property type="entry name" value="RmlC_Cupin_sf"/>
</dbReference>
<dbReference type="SMART" id="SM00342">
    <property type="entry name" value="HTH_ARAC"/>
    <property type="match status" value="1"/>
</dbReference>
<dbReference type="EMBL" id="CP000270">
    <property type="protein sequence ID" value="ABE31781.1"/>
    <property type="molecule type" value="Genomic_DNA"/>
</dbReference>
<evidence type="ECO:0000256" key="2">
    <source>
        <dbReference type="ARBA" id="ARBA00023125"/>
    </source>
</evidence>
<dbReference type="OrthoDB" id="9804543at2"/>
<dbReference type="Gene3D" id="2.60.120.10">
    <property type="entry name" value="Jelly Rolls"/>
    <property type="match status" value="1"/>
</dbReference>
<evidence type="ECO:0000259" key="4">
    <source>
        <dbReference type="PROSITE" id="PS01124"/>
    </source>
</evidence>
<dbReference type="KEGG" id="bxe:Bxe_A1171"/>
<dbReference type="PANTHER" id="PTHR11019">
    <property type="entry name" value="HTH-TYPE TRANSCRIPTIONAL REGULATOR NIMR"/>
    <property type="match status" value="1"/>
</dbReference>
<gene>
    <name evidence="5" type="ORF">Bxe_A1171</name>
</gene>
<dbReference type="eggNOG" id="COG0662">
    <property type="taxonomic scope" value="Bacteria"/>
</dbReference>
<dbReference type="InterPro" id="IPR009057">
    <property type="entry name" value="Homeodomain-like_sf"/>
</dbReference>
<dbReference type="InterPro" id="IPR018062">
    <property type="entry name" value="HTH_AraC-typ_CS"/>
</dbReference>
<dbReference type="SUPFAM" id="SSF46689">
    <property type="entry name" value="Homeodomain-like"/>
    <property type="match status" value="1"/>
</dbReference>
<dbReference type="Gene3D" id="1.10.10.60">
    <property type="entry name" value="Homeodomain-like"/>
    <property type="match status" value="2"/>
</dbReference>
<dbReference type="PROSITE" id="PS00041">
    <property type="entry name" value="HTH_ARAC_FAMILY_1"/>
    <property type="match status" value="1"/>
</dbReference>
<keyword evidence="6" id="KW-1185">Reference proteome</keyword>
<keyword evidence="3" id="KW-0804">Transcription</keyword>
<dbReference type="STRING" id="266265.Bxe_A1171"/>
<reference evidence="5 6" key="1">
    <citation type="journal article" date="2006" name="Proc. Natl. Acad. Sci. U.S.A.">
        <title>Burkholderia xenovorans LB400 harbors a multi-replicon, 9.73-Mbp genome shaped for versatility.</title>
        <authorList>
            <person name="Chain P.S."/>
            <person name="Denef V.J."/>
            <person name="Konstantinidis K.T."/>
            <person name="Vergez L.M."/>
            <person name="Agullo L."/>
            <person name="Reyes V.L."/>
            <person name="Hauser L."/>
            <person name="Cordova M."/>
            <person name="Gomez L."/>
            <person name="Gonzalez M."/>
            <person name="Land M."/>
            <person name="Lao V."/>
            <person name="Larimer F."/>
            <person name="LiPuma J.J."/>
            <person name="Mahenthiralingam E."/>
            <person name="Malfatti S.A."/>
            <person name="Marx C.J."/>
            <person name="Parnell J.J."/>
            <person name="Ramette A."/>
            <person name="Richardson P."/>
            <person name="Seeger M."/>
            <person name="Smith D."/>
            <person name="Spilker T."/>
            <person name="Sul W.J."/>
            <person name="Tsoi T.V."/>
            <person name="Ulrich L.E."/>
            <person name="Zhulin I.B."/>
            <person name="Tiedje J.M."/>
        </authorList>
    </citation>
    <scope>NUCLEOTIDE SEQUENCE [LARGE SCALE GENOMIC DNA]</scope>
    <source>
        <strain evidence="5 6">LB400</strain>
    </source>
</reference>
<dbReference type="PRINTS" id="PR00032">
    <property type="entry name" value="HTHARAC"/>
</dbReference>
<evidence type="ECO:0000256" key="1">
    <source>
        <dbReference type="ARBA" id="ARBA00023015"/>
    </source>
</evidence>
<dbReference type="AlphaFoldDB" id="Q13VV8"/>
<organism evidence="5 6">
    <name type="scientific">Paraburkholderia xenovorans (strain LB400)</name>
    <dbReference type="NCBI Taxonomy" id="266265"/>
    <lineage>
        <taxon>Bacteria</taxon>
        <taxon>Pseudomonadati</taxon>
        <taxon>Pseudomonadota</taxon>
        <taxon>Betaproteobacteria</taxon>
        <taxon>Burkholderiales</taxon>
        <taxon>Burkholderiaceae</taxon>
        <taxon>Paraburkholderia</taxon>
    </lineage>
</organism>
<dbReference type="Pfam" id="PF12833">
    <property type="entry name" value="HTH_18"/>
    <property type="match status" value="1"/>
</dbReference>
<dbReference type="CDD" id="cd06124">
    <property type="entry name" value="cupin_NimR-like_N"/>
    <property type="match status" value="1"/>
</dbReference>
<evidence type="ECO:0000313" key="6">
    <source>
        <dbReference type="Proteomes" id="UP000001817"/>
    </source>
</evidence>
<proteinExistence type="predicted"/>
<dbReference type="eggNOG" id="COG2207">
    <property type="taxonomic scope" value="Bacteria"/>
</dbReference>
<dbReference type="InterPro" id="IPR018060">
    <property type="entry name" value="HTH_AraC"/>
</dbReference>
<feature type="domain" description="HTH araC/xylS-type" evidence="4">
    <location>
        <begin position="168"/>
        <end position="265"/>
    </location>
</feature>
<keyword evidence="1" id="KW-0805">Transcription regulation</keyword>
<dbReference type="GO" id="GO:0043565">
    <property type="term" value="F:sequence-specific DNA binding"/>
    <property type="evidence" value="ECO:0007669"/>
    <property type="project" value="InterPro"/>
</dbReference>
<dbReference type="InterPro" id="IPR014710">
    <property type="entry name" value="RmlC-like_jellyroll"/>
</dbReference>
<dbReference type="InterPro" id="IPR020449">
    <property type="entry name" value="Tscrpt_reg_AraC-type_HTH"/>
</dbReference>
<dbReference type="GO" id="GO:0003700">
    <property type="term" value="F:DNA-binding transcription factor activity"/>
    <property type="evidence" value="ECO:0007669"/>
    <property type="project" value="InterPro"/>
</dbReference>